<reference evidence="2 4" key="1">
    <citation type="submission" date="2017-12" db="EMBL/GenBank/DDBJ databases">
        <title>Gene loss provides genomic basis for host adaptation in cereal stripe rust fungi.</title>
        <authorList>
            <person name="Xia C."/>
        </authorList>
    </citation>
    <scope>NUCLEOTIDE SEQUENCE [LARGE SCALE GENOMIC DNA]</scope>
    <source>
        <strain evidence="2 4">93-210</strain>
    </source>
</reference>
<keyword evidence="4" id="KW-1185">Reference proteome</keyword>
<evidence type="ECO:0000313" key="3">
    <source>
        <dbReference type="EMBL" id="POW02712.1"/>
    </source>
</evidence>
<comment type="caution">
    <text evidence="2">The sequence shown here is derived from an EMBL/GenBank/DDBJ whole genome shotgun (WGS) entry which is preliminary data.</text>
</comment>
<evidence type="ECO:0000313" key="2">
    <source>
        <dbReference type="EMBL" id="POV94792.1"/>
    </source>
</evidence>
<name>A0A2S4UBY6_9BASI</name>
<proteinExistence type="predicted"/>
<organism evidence="2 4">
    <name type="scientific">Puccinia striiformis</name>
    <dbReference type="NCBI Taxonomy" id="27350"/>
    <lineage>
        <taxon>Eukaryota</taxon>
        <taxon>Fungi</taxon>
        <taxon>Dikarya</taxon>
        <taxon>Basidiomycota</taxon>
        <taxon>Pucciniomycotina</taxon>
        <taxon>Pucciniomycetes</taxon>
        <taxon>Pucciniales</taxon>
        <taxon>Pucciniaceae</taxon>
        <taxon>Puccinia</taxon>
    </lineage>
</organism>
<protein>
    <submittedName>
        <fullName evidence="2">Uncharacterized protein</fullName>
    </submittedName>
</protein>
<dbReference type="EMBL" id="PKSL01000137">
    <property type="protein sequence ID" value="POW02712.1"/>
    <property type="molecule type" value="Genomic_DNA"/>
</dbReference>
<evidence type="ECO:0000313" key="4">
    <source>
        <dbReference type="Proteomes" id="UP000239156"/>
    </source>
</evidence>
<accession>A0A2S4UBY6</accession>
<gene>
    <name evidence="3" type="ORF">PSTT_11632</name>
    <name evidence="2" type="ORF">PSTT_16642</name>
</gene>
<dbReference type="VEuPathDB" id="FungiDB:PSHT_07338"/>
<dbReference type="VEuPathDB" id="FungiDB:PSTT_11632"/>
<evidence type="ECO:0000256" key="1">
    <source>
        <dbReference type="SAM" id="MobiDB-lite"/>
    </source>
</evidence>
<dbReference type="VEuPathDB" id="FungiDB:PSTT_16642"/>
<dbReference type="EMBL" id="PKSL01000389">
    <property type="protein sequence ID" value="POV94792.1"/>
    <property type="molecule type" value="Genomic_DNA"/>
</dbReference>
<dbReference type="AlphaFoldDB" id="A0A2S4UBY6"/>
<sequence>MSYNLQLWLRSHPTSSGLLHPPRSLRLISYLLTIKPSTSYISCLPESIASNTNHSLSIHTLSIMILYPHPPATESPIVQMRIGSGLTPSRLLSSSFGHHKFICHHRPHNHPTGQHRGMSTGSPELSKHQKSPAYISRRIFYAWPLTYAEETC</sequence>
<dbReference type="Proteomes" id="UP000239156">
    <property type="component" value="Unassembled WGS sequence"/>
</dbReference>
<feature type="region of interest" description="Disordered" evidence="1">
    <location>
        <begin position="109"/>
        <end position="128"/>
    </location>
</feature>